<dbReference type="AlphaFoldDB" id="A0A915DRZ7"/>
<keyword evidence="1" id="KW-1185">Reference proteome</keyword>
<organism evidence="1 2">
    <name type="scientific">Ditylenchus dipsaci</name>
    <dbReference type="NCBI Taxonomy" id="166011"/>
    <lineage>
        <taxon>Eukaryota</taxon>
        <taxon>Metazoa</taxon>
        <taxon>Ecdysozoa</taxon>
        <taxon>Nematoda</taxon>
        <taxon>Chromadorea</taxon>
        <taxon>Rhabditida</taxon>
        <taxon>Tylenchina</taxon>
        <taxon>Tylenchomorpha</taxon>
        <taxon>Sphaerularioidea</taxon>
        <taxon>Anguinidae</taxon>
        <taxon>Anguininae</taxon>
        <taxon>Ditylenchus</taxon>
    </lineage>
</organism>
<dbReference type="Proteomes" id="UP000887574">
    <property type="component" value="Unplaced"/>
</dbReference>
<evidence type="ECO:0000313" key="1">
    <source>
        <dbReference type="Proteomes" id="UP000887574"/>
    </source>
</evidence>
<dbReference type="WBParaSite" id="jg22300">
    <property type="protein sequence ID" value="jg22300"/>
    <property type="gene ID" value="jg22300"/>
</dbReference>
<sequence>MKPFGASHMEHDKRIYNYRISRALNRIETHLVSCYEVENSSQANSVSHQTADDIIWATCYFFTISSKKR</sequence>
<protein>
    <submittedName>
        <fullName evidence="2">Uncharacterized protein</fullName>
    </submittedName>
</protein>
<name>A0A915DRZ7_9BILA</name>
<evidence type="ECO:0000313" key="2">
    <source>
        <dbReference type="WBParaSite" id="jg22300"/>
    </source>
</evidence>
<accession>A0A915DRZ7</accession>
<proteinExistence type="predicted"/>
<reference evidence="2" key="1">
    <citation type="submission" date="2022-11" db="UniProtKB">
        <authorList>
            <consortium name="WormBaseParasite"/>
        </authorList>
    </citation>
    <scope>IDENTIFICATION</scope>
</reference>